<dbReference type="PRINTS" id="PR00385">
    <property type="entry name" value="P450"/>
</dbReference>
<keyword evidence="4 8" id="KW-0479">Metal-binding</keyword>
<dbReference type="PANTHER" id="PTHR24292:SF54">
    <property type="entry name" value="CYP9F3-RELATED"/>
    <property type="match status" value="1"/>
</dbReference>
<keyword evidence="7 9" id="KW-0503">Monooxygenase</keyword>
<comment type="similarity">
    <text evidence="2 9">Belongs to the cytochrome P450 family.</text>
</comment>
<evidence type="ECO:0000256" key="9">
    <source>
        <dbReference type="RuleBase" id="RU000461"/>
    </source>
</evidence>
<dbReference type="STRING" id="2282107.A0A286UHM0"/>
<gene>
    <name evidence="10" type="ORF">PNOK_0579900</name>
</gene>
<dbReference type="SUPFAM" id="SSF48264">
    <property type="entry name" value="Cytochrome P450"/>
    <property type="match status" value="1"/>
</dbReference>
<evidence type="ECO:0000256" key="2">
    <source>
        <dbReference type="ARBA" id="ARBA00010617"/>
    </source>
</evidence>
<dbReference type="GO" id="GO:0020037">
    <property type="term" value="F:heme binding"/>
    <property type="evidence" value="ECO:0007669"/>
    <property type="project" value="InterPro"/>
</dbReference>
<evidence type="ECO:0000313" key="10">
    <source>
        <dbReference type="EMBL" id="PAV18955.1"/>
    </source>
</evidence>
<keyword evidence="11" id="KW-1185">Reference proteome</keyword>
<keyword evidence="5 9" id="KW-0560">Oxidoreductase</keyword>
<dbReference type="GO" id="GO:0005506">
    <property type="term" value="F:iron ion binding"/>
    <property type="evidence" value="ECO:0007669"/>
    <property type="project" value="InterPro"/>
</dbReference>
<evidence type="ECO:0000256" key="3">
    <source>
        <dbReference type="ARBA" id="ARBA00022617"/>
    </source>
</evidence>
<dbReference type="GO" id="GO:0016705">
    <property type="term" value="F:oxidoreductase activity, acting on paired donors, with incorporation or reduction of molecular oxygen"/>
    <property type="evidence" value="ECO:0007669"/>
    <property type="project" value="InterPro"/>
</dbReference>
<name>A0A286UHM0_9AGAM</name>
<dbReference type="PROSITE" id="PS00086">
    <property type="entry name" value="CYTOCHROME_P450"/>
    <property type="match status" value="1"/>
</dbReference>
<keyword evidence="6 8" id="KW-0408">Iron</keyword>
<evidence type="ECO:0000256" key="1">
    <source>
        <dbReference type="ARBA" id="ARBA00001971"/>
    </source>
</evidence>
<evidence type="ECO:0000256" key="4">
    <source>
        <dbReference type="ARBA" id="ARBA00022723"/>
    </source>
</evidence>
<reference evidence="10 11" key="1">
    <citation type="journal article" date="2017" name="Mol. Ecol.">
        <title>Comparative and population genomic landscape of Phellinus noxius: A hypervariable fungus causing root rot in trees.</title>
        <authorList>
            <person name="Chung C.L."/>
            <person name="Lee T.J."/>
            <person name="Akiba M."/>
            <person name="Lee H.H."/>
            <person name="Kuo T.H."/>
            <person name="Liu D."/>
            <person name="Ke H.M."/>
            <person name="Yokoi T."/>
            <person name="Roa M.B."/>
            <person name="Lu M.J."/>
            <person name="Chang Y.Y."/>
            <person name="Ann P.J."/>
            <person name="Tsai J.N."/>
            <person name="Chen C.Y."/>
            <person name="Tzean S.S."/>
            <person name="Ota Y."/>
            <person name="Hattori T."/>
            <person name="Sahashi N."/>
            <person name="Liou R.F."/>
            <person name="Kikuchi T."/>
            <person name="Tsai I.J."/>
        </authorList>
    </citation>
    <scope>NUCLEOTIDE SEQUENCE [LARGE SCALE GENOMIC DNA]</scope>
    <source>
        <strain evidence="10 11">FFPRI411160</strain>
    </source>
</reference>
<proteinExistence type="inferred from homology"/>
<dbReference type="PRINTS" id="PR00463">
    <property type="entry name" value="EP450I"/>
</dbReference>
<sequence>MILLAIVTLIPVYIASRAYIYRRDRSLSDDRILPRHVALIPPYFSLGVFLPNYLMWYKLNIGWLQKDTMYKDAPLNITIFQPLLFGRRLIYCANLTYFRHVMSSRAPYTKAGKDVFRVIGGNIFSANGEAWRRHRRIVAPTFNYHTYKNVWETTTNVYKEMIKEEGWLVAEGGKEVNIIENTHKVAMFLISIIGFGIPVSWSTPPFDEYGNRSVHSLFLYVTANIFTRGRVPDWLFKLGIKRLDDIDKEYKTFEKYMSKLIAQREIELKGILDTEGSNSSTLEDSLKDILGRLVYARLAEGKLSLTDDEIMGNCFLFAFAGHETTANSLAATLAELALNPDKQEWLYKQIVDAIGNRPPTFDDYDNLDCVLASFCEAMRLYPAAFVLTRESEKDEIVSIPSDKSRGKSDILIKKNDVIALDFVGMSYDAETYPDPYSFKPERWLSNEGNEKKTSITKDMDAGEISGGSSMNSLNGFIGFSIGPRTCIGHKFAKVEAVALLTNLIREWRVEPVKEPGETNAEWRKRYLSSPKFKVTMTFGDVPLRFFRREN</sequence>
<dbReference type="OrthoDB" id="1470350at2759"/>
<dbReference type="PANTHER" id="PTHR24292">
    <property type="entry name" value="CYTOCHROME P450"/>
    <property type="match status" value="1"/>
</dbReference>
<dbReference type="Pfam" id="PF00067">
    <property type="entry name" value="p450"/>
    <property type="match status" value="1"/>
</dbReference>
<comment type="caution">
    <text evidence="10">The sequence shown here is derived from an EMBL/GenBank/DDBJ whole genome shotgun (WGS) entry which is preliminary data.</text>
</comment>
<protein>
    <submittedName>
        <fullName evidence="10">Cytochrome P450</fullName>
    </submittedName>
</protein>
<dbReference type="EMBL" id="NBII01000005">
    <property type="protein sequence ID" value="PAV18955.1"/>
    <property type="molecule type" value="Genomic_DNA"/>
</dbReference>
<evidence type="ECO:0000256" key="8">
    <source>
        <dbReference type="PIRSR" id="PIRSR602401-1"/>
    </source>
</evidence>
<dbReference type="Proteomes" id="UP000217199">
    <property type="component" value="Unassembled WGS sequence"/>
</dbReference>
<feature type="binding site" description="axial binding residue" evidence="8">
    <location>
        <position position="486"/>
    </location>
    <ligand>
        <name>heme</name>
        <dbReference type="ChEBI" id="CHEBI:30413"/>
    </ligand>
    <ligandPart>
        <name>Fe</name>
        <dbReference type="ChEBI" id="CHEBI:18248"/>
    </ligandPart>
</feature>
<comment type="cofactor">
    <cofactor evidence="1 8">
        <name>heme</name>
        <dbReference type="ChEBI" id="CHEBI:30413"/>
    </cofactor>
</comment>
<dbReference type="GO" id="GO:0004497">
    <property type="term" value="F:monooxygenase activity"/>
    <property type="evidence" value="ECO:0007669"/>
    <property type="project" value="UniProtKB-KW"/>
</dbReference>
<keyword evidence="3 8" id="KW-0349">Heme</keyword>
<dbReference type="AlphaFoldDB" id="A0A286UHM0"/>
<accession>A0A286UHM0</accession>
<evidence type="ECO:0000256" key="6">
    <source>
        <dbReference type="ARBA" id="ARBA00023004"/>
    </source>
</evidence>
<dbReference type="InParanoid" id="A0A286UHM0"/>
<dbReference type="InterPro" id="IPR017972">
    <property type="entry name" value="Cyt_P450_CS"/>
</dbReference>
<dbReference type="InterPro" id="IPR050476">
    <property type="entry name" value="Insect_CytP450_Detox"/>
</dbReference>
<dbReference type="InterPro" id="IPR036396">
    <property type="entry name" value="Cyt_P450_sf"/>
</dbReference>
<organism evidence="10 11">
    <name type="scientific">Pyrrhoderma noxium</name>
    <dbReference type="NCBI Taxonomy" id="2282107"/>
    <lineage>
        <taxon>Eukaryota</taxon>
        <taxon>Fungi</taxon>
        <taxon>Dikarya</taxon>
        <taxon>Basidiomycota</taxon>
        <taxon>Agaricomycotina</taxon>
        <taxon>Agaricomycetes</taxon>
        <taxon>Hymenochaetales</taxon>
        <taxon>Hymenochaetaceae</taxon>
        <taxon>Pyrrhoderma</taxon>
    </lineage>
</organism>
<evidence type="ECO:0000313" key="11">
    <source>
        <dbReference type="Proteomes" id="UP000217199"/>
    </source>
</evidence>
<dbReference type="InterPro" id="IPR002401">
    <property type="entry name" value="Cyt_P450_E_grp-I"/>
</dbReference>
<dbReference type="Gene3D" id="1.10.630.10">
    <property type="entry name" value="Cytochrome P450"/>
    <property type="match status" value="1"/>
</dbReference>
<evidence type="ECO:0000256" key="7">
    <source>
        <dbReference type="ARBA" id="ARBA00023033"/>
    </source>
</evidence>
<evidence type="ECO:0000256" key="5">
    <source>
        <dbReference type="ARBA" id="ARBA00023002"/>
    </source>
</evidence>
<dbReference type="InterPro" id="IPR001128">
    <property type="entry name" value="Cyt_P450"/>
</dbReference>